<protein>
    <submittedName>
        <fullName evidence="1">Uncharacterized protein</fullName>
    </submittedName>
</protein>
<sequence>MSFLICLLAYRLN</sequence>
<accession>A0A2P2NJ42</accession>
<dbReference type="EMBL" id="GGEC01062024">
    <property type="protein sequence ID" value="MBX42508.1"/>
    <property type="molecule type" value="Transcribed_RNA"/>
</dbReference>
<reference evidence="1" key="1">
    <citation type="submission" date="2018-02" db="EMBL/GenBank/DDBJ databases">
        <title>Rhizophora mucronata_Transcriptome.</title>
        <authorList>
            <person name="Meera S.P."/>
            <person name="Sreeshan A."/>
            <person name="Augustine A."/>
        </authorList>
    </citation>
    <scope>NUCLEOTIDE SEQUENCE</scope>
    <source>
        <tissue evidence="1">Leaf</tissue>
    </source>
</reference>
<evidence type="ECO:0000313" key="1">
    <source>
        <dbReference type="EMBL" id="MBX42508.1"/>
    </source>
</evidence>
<name>A0A2P2NJ42_RHIMU</name>
<proteinExistence type="predicted"/>
<organism evidence="1">
    <name type="scientific">Rhizophora mucronata</name>
    <name type="common">Asiatic mangrove</name>
    <dbReference type="NCBI Taxonomy" id="61149"/>
    <lineage>
        <taxon>Eukaryota</taxon>
        <taxon>Viridiplantae</taxon>
        <taxon>Streptophyta</taxon>
        <taxon>Embryophyta</taxon>
        <taxon>Tracheophyta</taxon>
        <taxon>Spermatophyta</taxon>
        <taxon>Magnoliopsida</taxon>
        <taxon>eudicotyledons</taxon>
        <taxon>Gunneridae</taxon>
        <taxon>Pentapetalae</taxon>
        <taxon>rosids</taxon>
        <taxon>fabids</taxon>
        <taxon>Malpighiales</taxon>
        <taxon>Rhizophoraceae</taxon>
        <taxon>Rhizophora</taxon>
    </lineage>
</organism>